<reference evidence="4" key="1">
    <citation type="journal article" date="2019" name="Int. J. Syst. Evol. Microbiol.">
        <title>The Global Catalogue of Microorganisms (GCM) 10K type strain sequencing project: providing services to taxonomists for standard genome sequencing and annotation.</title>
        <authorList>
            <consortium name="The Broad Institute Genomics Platform"/>
            <consortium name="The Broad Institute Genome Sequencing Center for Infectious Disease"/>
            <person name="Wu L."/>
            <person name="Ma J."/>
        </authorList>
    </citation>
    <scope>NUCLEOTIDE SEQUENCE [LARGE SCALE GENOMIC DNA]</scope>
    <source>
        <strain evidence="4">JCM 17555</strain>
    </source>
</reference>
<keyword evidence="1" id="KW-0472">Membrane</keyword>
<name>A0ABP7PA11_9GAMM</name>
<evidence type="ECO:0000256" key="1">
    <source>
        <dbReference type="SAM" id="Phobius"/>
    </source>
</evidence>
<evidence type="ECO:0000256" key="2">
    <source>
        <dbReference type="SAM" id="SignalP"/>
    </source>
</evidence>
<dbReference type="EMBL" id="BAABBO010000009">
    <property type="protein sequence ID" value="GAA3961764.1"/>
    <property type="molecule type" value="Genomic_DNA"/>
</dbReference>
<sequence>MHSFAKVALAASIGIASAQASAVSVDTDVSSLDIFYSGQYIITGDNNIPGSFDVNILSDIIESTWEFSWNPGTGANAQAVQYTLQQGGSTVAESLFSDTGRAAFSTGNLSEGNYLMLMTVVDGTNATYGFSGDINVTTLAGDVNPVPLPAAAWLFLSGIAGYAGVSLKKKKKKAA</sequence>
<protein>
    <recommendedName>
        <fullName evidence="5">Secreted protein</fullName>
    </recommendedName>
</protein>
<feature type="chain" id="PRO_5047279903" description="Secreted protein" evidence="2">
    <location>
        <begin position="23"/>
        <end position="175"/>
    </location>
</feature>
<dbReference type="Proteomes" id="UP001501337">
    <property type="component" value="Unassembled WGS sequence"/>
</dbReference>
<evidence type="ECO:0000313" key="3">
    <source>
        <dbReference type="EMBL" id="GAA3961764.1"/>
    </source>
</evidence>
<comment type="caution">
    <text evidence="3">The sequence shown here is derived from an EMBL/GenBank/DDBJ whole genome shotgun (WGS) entry which is preliminary data.</text>
</comment>
<feature type="signal peptide" evidence="2">
    <location>
        <begin position="1"/>
        <end position="22"/>
    </location>
</feature>
<gene>
    <name evidence="3" type="ORF">GCM10022278_19750</name>
</gene>
<keyword evidence="1" id="KW-0812">Transmembrane</keyword>
<keyword evidence="1" id="KW-1133">Transmembrane helix</keyword>
<proteinExistence type="predicted"/>
<organism evidence="3 4">
    <name type="scientific">Allohahella marinimesophila</name>
    <dbReference type="NCBI Taxonomy" id="1054972"/>
    <lineage>
        <taxon>Bacteria</taxon>
        <taxon>Pseudomonadati</taxon>
        <taxon>Pseudomonadota</taxon>
        <taxon>Gammaproteobacteria</taxon>
        <taxon>Oceanospirillales</taxon>
        <taxon>Hahellaceae</taxon>
        <taxon>Allohahella</taxon>
    </lineage>
</organism>
<accession>A0ABP7PA11</accession>
<keyword evidence="4" id="KW-1185">Reference proteome</keyword>
<keyword evidence="2" id="KW-0732">Signal</keyword>
<dbReference type="RefSeq" id="WP_344805810.1">
    <property type="nucleotide sequence ID" value="NZ_BAABBO010000009.1"/>
</dbReference>
<evidence type="ECO:0000313" key="4">
    <source>
        <dbReference type="Proteomes" id="UP001501337"/>
    </source>
</evidence>
<evidence type="ECO:0008006" key="5">
    <source>
        <dbReference type="Google" id="ProtNLM"/>
    </source>
</evidence>
<feature type="transmembrane region" description="Helical" evidence="1">
    <location>
        <begin position="146"/>
        <end position="165"/>
    </location>
</feature>